<evidence type="ECO:0000256" key="2">
    <source>
        <dbReference type="ARBA" id="ARBA00006285"/>
    </source>
</evidence>
<protein>
    <recommendedName>
        <fullName evidence="3">beta-N-acetylhexosaminidase</fullName>
        <ecNumber evidence="3">3.2.1.52</ecNumber>
    </recommendedName>
</protein>
<dbReference type="InterPro" id="IPR038901">
    <property type="entry name" value="HEXDC-like"/>
</dbReference>
<feature type="domain" description="Glycoside hydrolase family 20 catalytic" evidence="6">
    <location>
        <begin position="166"/>
        <end position="311"/>
    </location>
</feature>
<feature type="region of interest" description="Disordered" evidence="5">
    <location>
        <begin position="45"/>
        <end position="65"/>
    </location>
</feature>
<evidence type="ECO:0000256" key="3">
    <source>
        <dbReference type="ARBA" id="ARBA00012663"/>
    </source>
</evidence>
<keyword evidence="4" id="KW-0378">Hydrolase</keyword>
<dbReference type="Gene3D" id="3.20.20.80">
    <property type="entry name" value="Glycosidases"/>
    <property type="match status" value="1"/>
</dbReference>
<dbReference type="PANTHER" id="PTHR21040:SF11">
    <property type="entry name" value="BETA-N-ACETYLHEXOSAMINIDASE"/>
    <property type="match status" value="1"/>
</dbReference>
<accession>A0A2A2J9P1</accession>
<dbReference type="STRING" id="2018661.A0A2A2J9P1"/>
<evidence type="ECO:0000313" key="7">
    <source>
        <dbReference type="EMBL" id="PAV58331.1"/>
    </source>
</evidence>
<dbReference type="Pfam" id="PF00728">
    <property type="entry name" value="Glyco_hydro_20"/>
    <property type="match status" value="1"/>
</dbReference>
<dbReference type="EC" id="3.2.1.52" evidence="3"/>
<evidence type="ECO:0000256" key="4">
    <source>
        <dbReference type="ARBA" id="ARBA00022801"/>
    </source>
</evidence>
<comment type="catalytic activity">
    <reaction evidence="1">
        <text>Hydrolysis of terminal non-reducing N-acetyl-D-hexosamine residues in N-acetyl-beta-D-hexosaminides.</text>
        <dbReference type="EC" id="3.2.1.52"/>
    </reaction>
</comment>
<dbReference type="InterPro" id="IPR017853">
    <property type="entry name" value="GH"/>
</dbReference>
<name>A0A2A2J9P1_9BILA</name>
<proteinExistence type="inferred from homology"/>
<dbReference type="CDD" id="cd06565">
    <property type="entry name" value="GH20_GcnA-like"/>
    <property type="match status" value="1"/>
</dbReference>
<dbReference type="GO" id="GO:0005975">
    <property type="term" value="P:carbohydrate metabolic process"/>
    <property type="evidence" value="ECO:0007669"/>
    <property type="project" value="InterPro"/>
</dbReference>
<keyword evidence="8" id="KW-1185">Reference proteome</keyword>
<dbReference type="EMBL" id="LIAE01010588">
    <property type="protein sequence ID" value="PAV58331.1"/>
    <property type="molecule type" value="Genomic_DNA"/>
</dbReference>
<evidence type="ECO:0000259" key="6">
    <source>
        <dbReference type="Pfam" id="PF00728"/>
    </source>
</evidence>
<dbReference type="Proteomes" id="UP000218231">
    <property type="component" value="Unassembled WGS sequence"/>
</dbReference>
<evidence type="ECO:0000256" key="1">
    <source>
        <dbReference type="ARBA" id="ARBA00001231"/>
    </source>
</evidence>
<gene>
    <name evidence="7" type="ORF">WR25_14721</name>
</gene>
<comment type="caution">
    <text evidence="7">The sequence shown here is derived from an EMBL/GenBank/DDBJ whole genome shotgun (WGS) entry which is preliminary data.</text>
</comment>
<dbReference type="OrthoDB" id="47475at2759"/>
<organism evidence="7 8">
    <name type="scientific">Diploscapter pachys</name>
    <dbReference type="NCBI Taxonomy" id="2018661"/>
    <lineage>
        <taxon>Eukaryota</taxon>
        <taxon>Metazoa</taxon>
        <taxon>Ecdysozoa</taxon>
        <taxon>Nematoda</taxon>
        <taxon>Chromadorea</taxon>
        <taxon>Rhabditida</taxon>
        <taxon>Rhabditina</taxon>
        <taxon>Rhabditomorpha</taxon>
        <taxon>Rhabditoidea</taxon>
        <taxon>Rhabditidae</taxon>
        <taxon>Diploscapter</taxon>
    </lineage>
</organism>
<evidence type="ECO:0000313" key="8">
    <source>
        <dbReference type="Proteomes" id="UP000218231"/>
    </source>
</evidence>
<dbReference type="PANTHER" id="PTHR21040">
    <property type="entry name" value="BCDNA.GH04120"/>
    <property type="match status" value="1"/>
</dbReference>
<sequence length="564" mass="65618">MLRNINRHLPRSKWTKLLYLTCGFTSLLLLSTVFRTNSIEHSPFMQIADNPDEDSINDVDHDRADPDRVDAPDRLDLINQNPIEMKRKSKPTAQIYIGHEKYPKLNSMQRFIPQRRIVHLDLKGGAPKIHYFTQLFSFFNRIKATGILIEWEDMFPFTGKLSQAVNTNAYSMKDVETILSEAKKRNLQIIPLIQTFGHLEWVLKLKEFKHLRDSIRFPQVICFAEPEGWDLIRDMIVQVAEVHRKYGMDFFHMGADEVFQIGNCNASSALLASEGSKDRLMLWHMARTAKFIKQTYNTTVLAWHDMFAHVLESDLLHYNLTTLLQPVLWSYAEDLDLYLPRSTWASLQPFGHVWGSSAWKGADGPAKFNSNPFHYIRNHESWTNQFTAIYEDFEVVEGLILAGWSRYDHLAVLCELLPIALPTLSMSMETILEGRPLVGSYPITNELLQCEIPMELGFVIGCKFPGKKIYELINEMHVKKKQLKQYRDEDFELNGWLGRIADGYSVSSQWYIEKITPMIEIYGRPLLRLESELRFELSQIFYQVGQNDFSILIFIYYKNDLGYC</sequence>
<dbReference type="InterPro" id="IPR015883">
    <property type="entry name" value="Glyco_hydro_20_cat"/>
</dbReference>
<dbReference type="SUPFAM" id="SSF51445">
    <property type="entry name" value="(Trans)glycosidases"/>
    <property type="match status" value="1"/>
</dbReference>
<comment type="similarity">
    <text evidence="2">Belongs to the glycosyl hydrolase 20 family.</text>
</comment>
<dbReference type="GO" id="GO:0004563">
    <property type="term" value="F:beta-N-acetylhexosaminidase activity"/>
    <property type="evidence" value="ECO:0007669"/>
    <property type="project" value="UniProtKB-EC"/>
</dbReference>
<reference evidence="7 8" key="1">
    <citation type="journal article" date="2017" name="Curr. Biol.">
        <title>Genome architecture and evolution of a unichromosomal asexual nematode.</title>
        <authorList>
            <person name="Fradin H."/>
            <person name="Zegar C."/>
            <person name="Gutwein M."/>
            <person name="Lucas J."/>
            <person name="Kovtun M."/>
            <person name="Corcoran D."/>
            <person name="Baugh L.R."/>
            <person name="Kiontke K."/>
            <person name="Gunsalus K."/>
            <person name="Fitch D.H."/>
            <person name="Piano F."/>
        </authorList>
    </citation>
    <scope>NUCLEOTIDE SEQUENCE [LARGE SCALE GENOMIC DNA]</scope>
    <source>
        <strain evidence="7">PF1309</strain>
    </source>
</reference>
<evidence type="ECO:0000256" key="5">
    <source>
        <dbReference type="SAM" id="MobiDB-lite"/>
    </source>
</evidence>
<dbReference type="AlphaFoldDB" id="A0A2A2J9P1"/>